<evidence type="ECO:0000259" key="5">
    <source>
        <dbReference type="Pfam" id="PF00535"/>
    </source>
</evidence>
<evidence type="ECO:0000313" key="7">
    <source>
        <dbReference type="Proteomes" id="UP000198362"/>
    </source>
</evidence>
<evidence type="ECO:0000256" key="2">
    <source>
        <dbReference type="ARBA" id="ARBA00006739"/>
    </source>
</evidence>
<proteinExistence type="inferred from homology"/>
<comment type="similarity">
    <text evidence="2">Belongs to the glycosyltransferase 2 family.</text>
</comment>
<dbReference type="Pfam" id="PF00535">
    <property type="entry name" value="Glycos_transf_2"/>
    <property type="match status" value="1"/>
</dbReference>
<dbReference type="Gene3D" id="3.90.550.10">
    <property type="entry name" value="Spore Coat Polysaccharide Biosynthesis Protein SpsA, Chain A"/>
    <property type="match status" value="1"/>
</dbReference>
<evidence type="ECO:0000256" key="3">
    <source>
        <dbReference type="ARBA" id="ARBA00022676"/>
    </source>
</evidence>
<dbReference type="PANTHER" id="PTHR43179:SF12">
    <property type="entry name" value="GALACTOFURANOSYLTRANSFERASE GLFT2"/>
    <property type="match status" value="1"/>
</dbReference>
<organism evidence="6 7">
    <name type="scientific">Asanoa hainanensis</name>
    <dbReference type="NCBI Taxonomy" id="560556"/>
    <lineage>
        <taxon>Bacteria</taxon>
        <taxon>Bacillati</taxon>
        <taxon>Actinomycetota</taxon>
        <taxon>Actinomycetes</taxon>
        <taxon>Micromonosporales</taxon>
        <taxon>Micromonosporaceae</taxon>
        <taxon>Asanoa</taxon>
    </lineage>
</organism>
<comment type="pathway">
    <text evidence="1">Cell wall biogenesis; cell wall polysaccharide biosynthesis.</text>
</comment>
<name>A0A239GTD6_9ACTN</name>
<dbReference type="InterPro" id="IPR029044">
    <property type="entry name" value="Nucleotide-diphossugar_trans"/>
</dbReference>
<dbReference type="AlphaFoldDB" id="A0A239GTD6"/>
<dbReference type="EMBL" id="FZPH01000001">
    <property type="protein sequence ID" value="SNS72387.1"/>
    <property type="molecule type" value="Genomic_DNA"/>
</dbReference>
<protein>
    <recommendedName>
        <fullName evidence="5">Glycosyltransferase 2-like domain-containing protein</fullName>
    </recommendedName>
</protein>
<keyword evidence="7" id="KW-1185">Reference proteome</keyword>
<sequence>MRVVAVVVAYNSARDLPESLGSLSALPVDRIVVADNASTDDSAAVASAYTPHVLRRANDGFGAGVNAAAASAPDADAYLLFNPDCRIDPADYAALLAALDEGFVAVAPRMRYPDGRFGVSSGSAPSMAKEWIAALRLDEVVPAPLKRRLAASALLRRMVPMLAYLDVAPAPGTADVDWVSGFCLLVRADAFHAVGGFDERFFLYFEDVDLCVRLRAAGGRIGAAGRGVADHRESTSTATVGKKRLYRDGMAVYFGLHGGRTQRLAAQALRRFPG</sequence>
<evidence type="ECO:0000256" key="4">
    <source>
        <dbReference type="ARBA" id="ARBA00022679"/>
    </source>
</evidence>
<dbReference type="PANTHER" id="PTHR43179">
    <property type="entry name" value="RHAMNOSYLTRANSFERASE WBBL"/>
    <property type="match status" value="1"/>
</dbReference>
<dbReference type="OrthoDB" id="9771846at2"/>
<dbReference type="GO" id="GO:0016757">
    <property type="term" value="F:glycosyltransferase activity"/>
    <property type="evidence" value="ECO:0007669"/>
    <property type="project" value="UniProtKB-KW"/>
</dbReference>
<feature type="domain" description="Glycosyltransferase 2-like" evidence="5">
    <location>
        <begin position="6"/>
        <end position="120"/>
    </location>
</feature>
<keyword evidence="3" id="KW-0328">Glycosyltransferase</keyword>
<gene>
    <name evidence="6" type="ORF">SAMN05421812_101554</name>
</gene>
<accession>A0A239GTD6</accession>
<dbReference type="SUPFAM" id="SSF53448">
    <property type="entry name" value="Nucleotide-diphospho-sugar transferases"/>
    <property type="match status" value="1"/>
</dbReference>
<reference evidence="6 7" key="1">
    <citation type="submission" date="2017-06" db="EMBL/GenBank/DDBJ databases">
        <authorList>
            <person name="Kim H.J."/>
            <person name="Triplett B.A."/>
        </authorList>
    </citation>
    <scope>NUCLEOTIDE SEQUENCE [LARGE SCALE GENOMIC DNA]</scope>
    <source>
        <strain evidence="6 7">CGMCC 4.5593</strain>
    </source>
</reference>
<keyword evidence="4" id="KW-0808">Transferase</keyword>
<evidence type="ECO:0000313" key="6">
    <source>
        <dbReference type="EMBL" id="SNS72387.1"/>
    </source>
</evidence>
<dbReference type="RefSeq" id="WP_089244255.1">
    <property type="nucleotide sequence ID" value="NZ_FZPH01000001.1"/>
</dbReference>
<evidence type="ECO:0000256" key="1">
    <source>
        <dbReference type="ARBA" id="ARBA00004776"/>
    </source>
</evidence>
<dbReference type="Proteomes" id="UP000198362">
    <property type="component" value="Unassembled WGS sequence"/>
</dbReference>
<dbReference type="InterPro" id="IPR001173">
    <property type="entry name" value="Glyco_trans_2-like"/>
</dbReference>